<dbReference type="EMBL" id="MTHD01000002">
    <property type="protein sequence ID" value="OMG55233.1"/>
    <property type="molecule type" value="Genomic_DNA"/>
</dbReference>
<evidence type="ECO:0000313" key="2">
    <source>
        <dbReference type="EMBL" id="OMG55233.1"/>
    </source>
</evidence>
<comment type="caution">
    <text evidence="2">The sequence shown here is derived from an EMBL/GenBank/DDBJ whole genome shotgun (WGS) entry which is preliminary data.</text>
</comment>
<dbReference type="OrthoDB" id="9768354at2"/>
<dbReference type="InterPro" id="IPR038461">
    <property type="entry name" value="Schlafen_AlbA_2_dom_sf"/>
</dbReference>
<dbReference type="PANTHER" id="PTHR30595:SF6">
    <property type="entry name" value="SCHLAFEN ALBA-2 DOMAIN-CONTAINING PROTEIN"/>
    <property type="match status" value="1"/>
</dbReference>
<protein>
    <submittedName>
        <fullName evidence="2">Transcriptional regulator</fullName>
    </submittedName>
</protein>
<dbReference type="SUPFAM" id="SSF46785">
    <property type="entry name" value="Winged helix' DNA-binding domain"/>
    <property type="match status" value="1"/>
</dbReference>
<dbReference type="PANTHER" id="PTHR30595">
    <property type="entry name" value="GLPR-RELATED TRANSCRIPTIONAL REPRESSOR"/>
    <property type="match status" value="1"/>
</dbReference>
<dbReference type="AlphaFoldDB" id="A0A1R1I8Y0"/>
<feature type="domain" description="Schlafen AlbA-2" evidence="1">
    <location>
        <begin position="14"/>
        <end position="141"/>
    </location>
</feature>
<dbReference type="InterPro" id="IPR036388">
    <property type="entry name" value="WH-like_DNA-bd_sf"/>
</dbReference>
<proteinExistence type="predicted"/>
<organism evidence="2 3">
    <name type="scientific">Azonexus hydrophilus</name>
    <dbReference type="NCBI Taxonomy" id="418702"/>
    <lineage>
        <taxon>Bacteria</taxon>
        <taxon>Pseudomonadati</taxon>
        <taxon>Pseudomonadota</taxon>
        <taxon>Betaproteobacteria</taxon>
        <taxon>Rhodocyclales</taxon>
        <taxon>Azonexaceae</taxon>
        <taxon>Azonexus</taxon>
    </lineage>
</organism>
<evidence type="ECO:0000259" key="1">
    <source>
        <dbReference type="Pfam" id="PF04326"/>
    </source>
</evidence>
<reference evidence="2 3" key="1">
    <citation type="submission" date="2016-10" db="EMBL/GenBank/DDBJ databases">
        <title>Alkaliphiles isolated from bioreactors.</title>
        <authorList>
            <person name="Salah Z."/>
            <person name="Rout S.P."/>
            <person name="Humphreys P.N."/>
        </authorList>
    </citation>
    <scope>NUCLEOTIDE SEQUENCE [LARGE SCALE GENOMIC DNA]</scope>
    <source>
        <strain evidence="2 3">ZS02</strain>
    </source>
</reference>
<keyword evidence="3" id="KW-1185">Reference proteome</keyword>
<evidence type="ECO:0000313" key="3">
    <source>
        <dbReference type="Proteomes" id="UP000187526"/>
    </source>
</evidence>
<dbReference type="Gene3D" id="1.10.10.10">
    <property type="entry name" value="Winged helix-like DNA-binding domain superfamily/Winged helix DNA-binding domain"/>
    <property type="match status" value="1"/>
</dbReference>
<accession>A0A1R1I8Y0</accession>
<dbReference type="InterPro" id="IPR036390">
    <property type="entry name" value="WH_DNA-bd_sf"/>
</dbReference>
<gene>
    <name evidence="2" type="ORF">BJN45_05555</name>
</gene>
<dbReference type="STRING" id="418702.BJN45_05555"/>
<dbReference type="InterPro" id="IPR038475">
    <property type="entry name" value="RecG_C_sf"/>
</dbReference>
<dbReference type="Pfam" id="PF04326">
    <property type="entry name" value="SLFN_AlbA_2"/>
    <property type="match status" value="1"/>
</dbReference>
<dbReference type="Gene3D" id="3.30.565.60">
    <property type="match status" value="1"/>
</dbReference>
<dbReference type="Gene3D" id="3.30.950.30">
    <property type="entry name" value="Schlafen, AAA domain"/>
    <property type="match status" value="1"/>
</dbReference>
<dbReference type="InterPro" id="IPR007421">
    <property type="entry name" value="Schlafen_AlbA_2_dom"/>
</dbReference>
<dbReference type="Proteomes" id="UP000187526">
    <property type="component" value="Unassembled WGS sequence"/>
</dbReference>
<name>A0A1R1I8Y0_9RHOO</name>
<sequence length="496" mass="55356">MLERLPDELSSLRESAVVECKLAGGHDGKGRLPEDFWPTYSAFANTEGGIILLGIRERREGFELAGIENPAKVRSELFNNLNNRQKVSSNLLTDADVEEIDIAGKTLLAIRVPRASRQQRPVHLTTNPFGNTWRRLNDGDRALADEDIKRMLAEQVEDSRDTRILPNFGLRDLNADSLKAYRNIFRADKPDHPWLALDDQAFLQMLGGWREDRASGESGLTQAGLLMFGQWPAIAEALPLYFVDYQERPRDYAETVQWLDRLVPDGSWSGNLFDFYRRVVIKLTAEVKVPFVLQGDTRQDDTPTHKALREALVNALVHADYSGRVSVQVVKEPAGFTFRNPGALRISPSQALQGGISDCRNRTLQQMFLMIGLGERAGSGMSRIVHGWQALGHGLQLRESFDPQEYTVLEMSWSDELLQDGSPNSSVESSVESSVKTADKILGLLAEHSMLTLAELAKCLNLSVRAVEKQVARLKAQGRLRRIGPNKGGRWEVSGA</sequence>